<dbReference type="InterPro" id="IPR036097">
    <property type="entry name" value="HisK_dim/P_sf"/>
</dbReference>
<keyword evidence="5 12" id="KW-0597">Phosphoprotein</keyword>
<dbReference type="Proteomes" id="UP000182491">
    <property type="component" value="Unassembled WGS sequence"/>
</dbReference>
<dbReference type="InterPro" id="IPR036641">
    <property type="entry name" value="HPT_dom_sf"/>
</dbReference>
<dbReference type="PRINTS" id="PR00344">
    <property type="entry name" value="BCTRLSENSOR"/>
</dbReference>
<dbReference type="SUPFAM" id="SSF47384">
    <property type="entry name" value="Homodimeric domain of signal transducing histidine kinase"/>
    <property type="match status" value="1"/>
</dbReference>
<feature type="domain" description="HPt" evidence="15">
    <location>
        <begin position="1"/>
        <end position="105"/>
    </location>
</feature>
<evidence type="ECO:0000259" key="15">
    <source>
        <dbReference type="PROSITE" id="PS50894"/>
    </source>
</evidence>
<dbReference type="Pfam" id="PF01627">
    <property type="entry name" value="Hpt"/>
    <property type="match status" value="1"/>
</dbReference>
<dbReference type="SUPFAM" id="SSF47226">
    <property type="entry name" value="Histidine-containing phosphotransfer domain, HPT domain"/>
    <property type="match status" value="1"/>
</dbReference>
<dbReference type="Gene3D" id="3.30.565.10">
    <property type="entry name" value="Histidine kinase-like ATPase, C-terminal domain"/>
    <property type="match status" value="1"/>
</dbReference>
<comment type="catalytic activity">
    <reaction evidence="1">
        <text>ATP + protein L-histidine = ADP + protein N-phospho-L-histidine.</text>
        <dbReference type="EC" id="2.7.13.3"/>
    </reaction>
</comment>
<dbReference type="Gene3D" id="1.20.120.160">
    <property type="entry name" value="HPT domain"/>
    <property type="match status" value="1"/>
</dbReference>
<dbReference type="InterPro" id="IPR051315">
    <property type="entry name" value="Bact_Chemotaxis_CheA"/>
</dbReference>
<dbReference type="Pfam" id="PF01584">
    <property type="entry name" value="CheW"/>
    <property type="match status" value="1"/>
</dbReference>
<evidence type="ECO:0000256" key="4">
    <source>
        <dbReference type="ARBA" id="ARBA00022500"/>
    </source>
</evidence>
<reference evidence="17" key="1">
    <citation type="submission" date="2016-10" db="EMBL/GenBank/DDBJ databases">
        <authorList>
            <person name="Varghese N."/>
        </authorList>
    </citation>
    <scope>NUCLEOTIDE SEQUENCE [LARGE SCALE GENOMIC DNA]</scope>
    <source>
        <strain evidence="17">DSM 18820</strain>
    </source>
</reference>
<evidence type="ECO:0000256" key="12">
    <source>
        <dbReference type="PROSITE-ProRule" id="PRU00110"/>
    </source>
</evidence>
<protein>
    <recommendedName>
        <fullName evidence="3">Chemotaxis protein CheA</fullName>
        <ecNumber evidence="2">2.7.13.3</ecNumber>
    </recommendedName>
</protein>
<dbReference type="SMART" id="SM00387">
    <property type="entry name" value="HATPase_c"/>
    <property type="match status" value="1"/>
</dbReference>
<dbReference type="SUPFAM" id="SSF50341">
    <property type="entry name" value="CheW-like"/>
    <property type="match status" value="1"/>
</dbReference>
<dbReference type="InterPro" id="IPR004358">
    <property type="entry name" value="Sig_transdc_His_kin-like_C"/>
</dbReference>
<evidence type="ECO:0000256" key="5">
    <source>
        <dbReference type="ARBA" id="ARBA00022553"/>
    </source>
</evidence>
<dbReference type="InterPro" id="IPR003594">
    <property type="entry name" value="HATPase_dom"/>
</dbReference>
<evidence type="ECO:0000256" key="7">
    <source>
        <dbReference type="ARBA" id="ARBA00022741"/>
    </source>
</evidence>
<dbReference type="InterPro" id="IPR036061">
    <property type="entry name" value="CheW-like_dom_sf"/>
</dbReference>
<feature type="domain" description="Histidine kinase" evidence="13">
    <location>
        <begin position="195"/>
        <end position="398"/>
    </location>
</feature>
<accession>A0A1I7FQK3</accession>
<dbReference type="Pfam" id="PF02895">
    <property type="entry name" value="H-kinase_dim"/>
    <property type="match status" value="1"/>
</dbReference>
<dbReference type="STRING" id="388950.GCA_001611675_03529"/>
<dbReference type="SMART" id="SM00260">
    <property type="entry name" value="CheW"/>
    <property type="match status" value="1"/>
</dbReference>
<evidence type="ECO:0000256" key="3">
    <source>
        <dbReference type="ARBA" id="ARBA00021495"/>
    </source>
</evidence>
<dbReference type="CDD" id="cd16916">
    <property type="entry name" value="HATPase_CheA-like"/>
    <property type="match status" value="1"/>
</dbReference>
<keyword evidence="17" id="KW-1185">Reference proteome</keyword>
<dbReference type="PANTHER" id="PTHR43395">
    <property type="entry name" value="SENSOR HISTIDINE KINASE CHEA"/>
    <property type="match status" value="1"/>
</dbReference>
<dbReference type="EC" id="2.7.13.3" evidence="2"/>
<dbReference type="InterPro" id="IPR002545">
    <property type="entry name" value="CheW-lke_dom"/>
</dbReference>
<feature type="domain" description="CheW-like" evidence="14">
    <location>
        <begin position="400"/>
        <end position="542"/>
    </location>
</feature>
<dbReference type="InterPro" id="IPR037006">
    <property type="entry name" value="CheA-like_homodim_sf"/>
</dbReference>
<evidence type="ECO:0000256" key="11">
    <source>
        <dbReference type="ARBA" id="ARBA00035100"/>
    </source>
</evidence>
<dbReference type="GO" id="GO:0006935">
    <property type="term" value="P:chemotaxis"/>
    <property type="evidence" value="ECO:0007669"/>
    <property type="project" value="UniProtKB-KW"/>
</dbReference>
<dbReference type="SUPFAM" id="SSF55874">
    <property type="entry name" value="ATPase domain of HSP90 chaperone/DNA topoisomerase II/histidine kinase"/>
    <property type="match status" value="1"/>
</dbReference>
<dbReference type="InterPro" id="IPR005467">
    <property type="entry name" value="His_kinase_dom"/>
</dbReference>
<dbReference type="Pfam" id="PF02518">
    <property type="entry name" value="HATPase_c"/>
    <property type="match status" value="1"/>
</dbReference>
<dbReference type="Gene3D" id="1.10.287.560">
    <property type="entry name" value="Histidine kinase CheA-like, homodimeric domain"/>
    <property type="match status" value="1"/>
</dbReference>
<dbReference type="GO" id="GO:0005737">
    <property type="term" value="C:cytoplasm"/>
    <property type="evidence" value="ECO:0007669"/>
    <property type="project" value="InterPro"/>
</dbReference>
<evidence type="ECO:0000313" key="16">
    <source>
        <dbReference type="EMBL" id="SFU38450.1"/>
    </source>
</evidence>
<dbReference type="PROSITE" id="PS50109">
    <property type="entry name" value="HIS_KIN"/>
    <property type="match status" value="1"/>
</dbReference>
<proteinExistence type="predicted"/>
<dbReference type="InterPro" id="IPR008207">
    <property type="entry name" value="Sig_transdc_His_kin_Hpt_dom"/>
</dbReference>
<dbReference type="PROSITE" id="PS50851">
    <property type="entry name" value="CHEW"/>
    <property type="match status" value="1"/>
</dbReference>
<feature type="modified residue" description="Phosphohistidine" evidence="12">
    <location>
        <position position="48"/>
    </location>
</feature>
<dbReference type="FunFam" id="3.30.565.10:FF:000016">
    <property type="entry name" value="Chemotaxis protein CheA, putative"/>
    <property type="match status" value="1"/>
</dbReference>
<gene>
    <name evidence="16" type="ORF">SAMN04487941_0394</name>
</gene>
<keyword evidence="7" id="KW-0547">Nucleotide-binding</keyword>
<evidence type="ECO:0000313" key="17">
    <source>
        <dbReference type="Proteomes" id="UP000182491"/>
    </source>
</evidence>
<keyword evidence="4" id="KW-0145">Chemotaxis</keyword>
<evidence type="ECO:0000256" key="1">
    <source>
        <dbReference type="ARBA" id="ARBA00000085"/>
    </source>
</evidence>
<keyword evidence="6" id="KW-0808">Transferase</keyword>
<dbReference type="PROSITE" id="PS50894">
    <property type="entry name" value="HPT"/>
    <property type="match status" value="1"/>
</dbReference>
<dbReference type="GO" id="GO:0005524">
    <property type="term" value="F:ATP binding"/>
    <property type="evidence" value="ECO:0007669"/>
    <property type="project" value="UniProtKB-KW"/>
</dbReference>
<evidence type="ECO:0000256" key="6">
    <source>
        <dbReference type="ARBA" id="ARBA00022679"/>
    </source>
</evidence>
<dbReference type="OrthoDB" id="9803176at2"/>
<comment type="function">
    <text evidence="11">Involved in the transmission of sensory signals from the chemoreceptors to the flagellar motors. CheA is autophosphorylated; it can transfer its phosphate group to either CheB or CheY.</text>
</comment>
<name>A0A1I7FQK3_9BACT</name>
<dbReference type="PANTHER" id="PTHR43395:SF10">
    <property type="entry name" value="CHEMOTAXIS PROTEIN CHEA"/>
    <property type="match status" value="1"/>
</dbReference>
<dbReference type="AlphaFoldDB" id="A0A1I7FQK3"/>
<dbReference type="RefSeq" id="WP_068839391.1">
    <property type="nucleotide sequence ID" value="NZ_BMXC01000001.1"/>
</dbReference>
<dbReference type="InterPro" id="IPR036890">
    <property type="entry name" value="HATPase_C_sf"/>
</dbReference>
<dbReference type="InterPro" id="IPR004105">
    <property type="entry name" value="CheA-like_dim"/>
</dbReference>
<dbReference type="SMART" id="SM00073">
    <property type="entry name" value="HPT"/>
    <property type="match status" value="1"/>
</dbReference>
<evidence type="ECO:0000259" key="14">
    <source>
        <dbReference type="PROSITE" id="PS50851"/>
    </source>
</evidence>
<evidence type="ECO:0000256" key="10">
    <source>
        <dbReference type="ARBA" id="ARBA00023012"/>
    </source>
</evidence>
<evidence type="ECO:0000259" key="13">
    <source>
        <dbReference type="PROSITE" id="PS50109"/>
    </source>
</evidence>
<keyword evidence="9" id="KW-0067">ATP-binding</keyword>
<evidence type="ECO:0000256" key="9">
    <source>
        <dbReference type="ARBA" id="ARBA00022840"/>
    </source>
</evidence>
<keyword evidence="8 16" id="KW-0418">Kinase</keyword>
<evidence type="ECO:0000256" key="2">
    <source>
        <dbReference type="ARBA" id="ARBA00012438"/>
    </source>
</evidence>
<dbReference type="EMBL" id="FPCA01000001">
    <property type="protein sequence ID" value="SFU38450.1"/>
    <property type="molecule type" value="Genomic_DNA"/>
</dbReference>
<sequence>MKSREQEYKEIFIAEALEYYDALNRHISTLEKEPDDEQTLAEIFRLLHNLKANSKAIGYLQISDVSHKLETAFSLIRSKELNFSDEVVMVMFDGVDLLGELIHNIDNPTYGEPDPVLLRNLDIIVENLSDSTIELAKVQKYNTSKNLTLSDLIYIQIKKLDHMMNLVGELMIDRDRIISISRELNNDDLKGVSSHLYRITEELQYSVMDARLVNIGSLFNKFPRIVRDIAAAENKEVNLQLTGQDIQIDRNILQIITDSLLHLVRNAITHGLETPEERLKKGKERTGSLRLSAQSDRDNVLIRLTDDGKGIDLKQVKKTAIERQLVAPEMATGVTDNEVLSFLFEPGFSTAKQVTEYSGRGVGLDVVKNAIDSIGGRINVESEKGQGTTFTLQLPTSIAVKGALLFEVDEIFFAIPLLHTEQVVALDKDELHEVGDVLLANMNGETVTVVYLHELLNAPEGAMRLGDKTRLNGQVQNVIVVSYNNRKLGLIVDKLYRQQDIVVKPLSKPLDKIDIYGGVTLLGTGKVCLVLDVPAVTRYFISRRQG</sequence>
<dbReference type="GO" id="GO:0000155">
    <property type="term" value="F:phosphorelay sensor kinase activity"/>
    <property type="evidence" value="ECO:0007669"/>
    <property type="project" value="InterPro"/>
</dbReference>
<keyword evidence="10" id="KW-0902">Two-component regulatory system</keyword>
<organism evidence="16 17">
    <name type="scientific">Pontibacter akesuensis</name>
    <dbReference type="NCBI Taxonomy" id="388950"/>
    <lineage>
        <taxon>Bacteria</taxon>
        <taxon>Pseudomonadati</taxon>
        <taxon>Bacteroidota</taxon>
        <taxon>Cytophagia</taxon>
        <taxon>Cytophagales</taxon>
        <taxon>Hymenobacteraceae</taxon>
        <taxon>Pontibacter</taxon>
    </lineage>
</organism>
<dbReference type="Gene3D" id="2.30.30.40">
    <property type="entry name" value="SH3 Domains"/>
    <property type="match status" value="1"/>
</dbReference>
<evidence type="ECO:0000256" key="8">
    <source>
        <dbReference type="ARBA" id="ARBA00022777"/>
    </source>
</evidence>
<dbReference type="SMART" id="SM01231">
    <property type="entry name" value="H-kinase_dim"/>
    <property type="match status" value="1"/>
</dbReference>